<organism evidence="2 3">
    <name type="scientific">Kluyvera cryocrescens</name>
    <name type="common">Kluyvera citrophila</name>
    <dbReference type="NCBI Taxonomy" id="580"/>
    <lineage>
        <taxon>Bacteria</taxon>
        <taxon>Pseudomonadati</taxon>
        <taxon>Pseudomonadota</taxon>
        <taxon>Gammaproteobacteria</taxon>
        <taxon>Enterobacterales</taxon>
        <taxon>Enterobacteriaceae</taxon>
        <taxon>Kluyvera</taxon>
    </lineage>
</organism>
<keyword evidence="2" id="KW-0378">Hydrolase</keyword>
<dbReference type="Proteomes" id="UP000401081">
    <property type="component" value="Unassembled WGS sequence"/>
</dbReference>
<name>A0A485BYF9_KLUCR</name>
<sequence length="165" mass="17765">MKKLKFTFKNAAGEELAGLLELPENPKAFALLAHCFTCGKDLKGAARIARKLTENAIAVLRFDFTGLGNSEGDFSNTNFSSNISDLLCAVDYLRRQYEAPSLLIGHSLGGSAILSIAGEVPEAKAVVTIGSPGELTHVKRLLRMMLKTLTSMEPIPLSWPGGYLP</sequence>
<protein>
    <submittedName>
        <fullName evidence="2">Predicted hydrolase of the alpha/beta-hydrolase fold</fullName>
    </submittedName>
</protein>
<feature type="domain" description="Serine aminopeptidase S33" evidence="1">
    <location>
        <begin position="42"/>
        <end position="150"/>
    </location>
</feature>
<proteinExistence type="predicted"/>
<dbReference type="PANTHER" id="PTHR43265">
    <property type="entry name" value="ESTERASE ESTD"/>
    <property type="match status" value="1"/>
</dbReference>
<dbReference type="GO" id="GO:0052689">
    <property type="term" value="F:carboxylic ester hydrolase activity"/>
    <property type="evidence" value="ECO:0007669"/>
    <property type="project" value="TreeGrafter"/>
</dbReference>
<dbReference type="Gene3D" id="3.40.50.1820">
    <property type="entry name" value="alpha/beta hydrolase"/>
    <property type="match status" value="1"/>
</dbReference>
<keyword evidence="3" id="KW-1185">Reference proteome</keyword>
<evidence type="ECO:0000259" key="1">
    <source>
        <dbReference type="Pfam" id="PF12146"/>
    </source>
</evidence>
<dbReference type="SUPFAM" id="SSF53474">
    <property type="entry name" value="alpha/beta-Hydrolases"/>
    <property type="match status" value="1"/>
</dbReference>
<dbReference type="InterPro" id="IPR022742">
    <property type="entry name" value="Hydrolase_4"/>
</dbReference>
<accession>A0A485BYF9</accession>
<evidence type="ECO:0000313" key="2">
    <source>
        <dbReference type="EMBL" id="VFS78877.1"/>
    </source>
</evidence>
<reference evidence="2 3" key="1">
    <citation type="submission" date="2019-03" db="EMBL/GenBank/DDBJ databases">
        <authorList>
            <consortium name="Pathogen Informatics"/>
        </authorList>
    </citation>
    <scope>NUCLEOTIDE SEQUENCE [LARGE SCALE GENOMIC DNA]</scope>
    <source>
        <strain evidence="2 3">NCTC12993</strain>
    </source>
</reference>
<evidence type="ECO:0000313" key="3">
    <source>
        <dbReference type="Proteomes" id="UP000401081"/>
    </source>
</evidence>
<dbReference type="Pfam" id="PF12146">
    <property type="entry name" value="Hydrolase_4"/>
    <property type="match status" value="1"/>
</dbReference>
<dbReference type="PANTHER" id="PTHR43265:SF1">
    <property type="entry name" value="ESTERASE ESTD"/>
    <property type="match status" value="1"/>
</dbReference>
<dbReference type="InterPro" id="IPR029058">
    <property type="entry name" value="AB_hydrolase_fold"/>
</dbReference>
<dbReference type="EMBL" id="CAADJD010000024">
    <property type="protein sequence ID" value="VFS78877.1"/>
    <property type="molecule type" value="Genomic_DNA"/>
</dbReference>
<dbReference type="AlphaFoldDB" id="A0A485BYF9"/>
<gene>
    <name evidence="2" type="ORF">NCTC12993_05724</name>
</gene>
<dbReference type="InterPro" id="IPR053145">
    <property type="entry name" value="AB_hydrolase_Est10"/>
</dbReference>